<evidence type="ECO:0000256" key="2">
    <source>
        <dbReference type="ARBA" id="ARBA00022723"/>
    </source>
</evidence>
<gene>
    <name evidence="5" type="ORF">OG727_07345</name>
</gene>
<organism evidence="5 6">
    <name type="scientific">Streptomyces caniferus</name>
    <dbReference type="NCBI Taxonomy" id="285557"/>
    <lineage>
        <taxon>Bacteria</taxon>
        <taxon>Bacillati</taxon>
        <taxon>Actinomycetota</taxon>
        <taxon>Actinomycetes</taxon>
        <taxon>Kitasatosporales</taxon>
        <taxon>Streptomycetaceae</taxon>
        <taxon>Streptomyces</taxon>
    </lineage>
</organism>
<keyword evidence="2" id="KW-0479">Metal-binding</keyword>
<dbReference type="RefSeq" id="WP_329127276.1">
    <property type="nucleotide sequence ID" value="NZ_CP108473.1"/>
</dbReference>
<evidence type="ECO:0000259" key="3">
    <source>
        <dbReference type="Pfam" id="PF13359"/>
    </source>
</evidence>
<accession>A0ABZ1VFQ1</accession>
<feature type="domain" description="Transposase Helix-turn-helix" evidence="4">
    <location>
        <begin position="70"/>
        <end position="120"/>
    </location>
</feature>
<sequence length="335" mass="37322">MTTAARVERIVTSAWASAALSHPACCGLSRAHLVGLVKELAAPWTARCDSARRDRRGGQRRRAPGAGPQHRLVFTNRVLVTLAVLRFQLPHVALAELYGVDRTTVTRAVHEIRPLLATRGFAVPDRPGVRLRTLADVFGYAAAEGVRLRIDGTEVQVRRPSAHRPGRRVFVSGKRRQNTVKTTTISDGQGRTLWSGADRPGRMHDQTALRTEGIAEQLRLHPDVTVDVDEGYRGLANEFPDQVSAPPHKPTEDVPEGEKLAWREARRRQSSRRICVEHANAEHKQWRPLQRYIGRREHSAETHRAVAGLVSDRAARRATVRRASTEIVLARQTAC</sequence>
<evidence type="ECO:0000259" key="4">
    <source>
        <dbReference type="Pfam" id="PF13613"/>
    </source>
</evidence>
<evidence type="ECO:0000256" key="1">
    <source>
        <dbReference type="ARBA" id="ARBA00001968"/>
    </source>
</evidence>
<dbReference type="InterPro" id="IPR027806">
    <property type="entry name" value="HARBI1_dom"/>
</dbReference>
<dbReference type="Pfam" id="PF13613">
    <property type="entry name" value="HTH_Tnp_4"/>
    <property type="match status" value="1"/>
</dbReference>
<name>A0ABZ1VFQ1_9ACTN</name>
<dbReference type="Proteomes" id="UP001432292">
    <property type="component" value="Chromosome"/>
</dbReference>
<comment type="cofactor">
    <cofactor evidence="1">
        <name>a divalent metal cation</name>
        <dbReference type="ChEBI" id="CHEBI:60240"/>
    </cofactor>
</comment>
<protein>
    <submittedName>
        <fullName evidence="5">Transposase</fullName>
    </submittedName>
</protein>
<dbReference type="Pfam" id="PF13359">
    <property type="entry name" value="DDE_Tnp_4"/>
    <property type="match status" value="1"/>
</dbReference>
<keyword evidence="6" id="KW-1185">Reference proteome</keyword>
<dbReference type="EMBL" id="CP108473">
    <property type="protein sequence ID" value="WUS22120.1"/>
    <property type="molecule type" value="Genomic_DNA"/>
</dbReference>
<dbReference type="InterPro" id="IPR027805">
    <property type="entry name" value="Transposase_HTH_dom"/>
</dbReference>
<reference evidence="5" key="1">
    <citation type="submission" date="2022-10" db="EMBL/GenBank/DDBJ databases">
        <title>The complete genomes of actinobacterial strains from the NBC collection.</title>
        <authorList>
            <person name="Joergensen T.S."/>
            <person name="Alvarez Arevalo M."/>
            <person name="Sterndorff E.B."/>
            <person name="Faurdal D."/>
            <person name="Vuksanovic O."/>
            <person name="Mourched A.-S."/>
            <person name="Charusanti P."/>
            <person name="Shaw S."/>
            <person name="Blin K."/>
            <person name="Weber T."/>
        </authorList>
    </citation>
    <scope>NUCLEOTIDE SEQUENCE</scope>
    <source>
        <strain evidence="5">NBC_01256</strain>
    </source>
</reference>
<evidence type="ECO:0000313" key="6">
    <source>
        <dbReference type="Proteomes" id="UP001432292"/>
    </source>
</evidence>
<proteinExistence type="predicted"/>
<feature type="domain" description="DDE Tnp4" evidence="3">
    <location>
        <begin position="150"/>
        <end position="307"/>
    </location>
</feature>
<evidence type="ECO:0000313" key="5">
    <source>
        <dbReference type="EMBL" id="WUS22120.1"/>
    </source>
</evidence>